<dbReference type="AlphaFoldDB" id="A0A0A1TWJ3"/>
<keyword evidence="2" id="KW-0539">Nucleus</keyword>
<evidence type="ECO:0000313" key="5">
    <source>
        <dbReference type="EMBL" id="ELP85569.1"/>
    </source>
</evidence>
<dbReference type="GO" id="GO:0005694">
    <property type="term" value="C:chromosome"/>
    <property type="evidence" value="ECO:0007669"/>
    <property type="project" value="InterPro"/>
</dbReference>
<dbReference type="RefSeq" id="XP_004184915.1">
    <property type="nucleotide sequence ID" value="XM_004184867.1"/>
</dbReference>
<evidence type="ECO:0000256" key="3">
    <source>
        <dbReference type="SAM" id="MobiDB-lite"/>
    </source>
</evidence>
<dbReference type="GeneID" id="14884604"/>
<organism evidence="5 6">
    <name type="scientific">Entamoeba invadens IP1</name>
    <dbReference type="NCBI Taxonomy" id="370355"/>
    <lineage>
        <taxon>Eukaryota</taxon>
        <taxon>Amoebozoa</taxon>
        <taxon>Evosea</taxon>
        <taxon>Archamoebae</taxon>
        <taxon>Mastigamoebida</taxon>
        <taxon>Entamoebidae</taxon>
        <taxon>Entamoeba</taxon>
    </lineage>
</organism>
<evidence type="ECO:0000259" key="4">
    <source>
        <dbReference type="Pfam" id="PF08236"/>
    </source>
</evidence>
<evidence type="ECO:0000313" key="6">
    <source>
        <dbReference type="Proteomes" id="UP000014680"/>
    </source>
</evidence>
<comment type="subcellular location">
    <subcellularLocation>
        <location evidence="1">Nucleus</location>
    </subcellularLocation>
</comment>
<feature type="domain" description="Set2 Rpb1 interacting" evidence="4">
    <location>
        <begin position="207"/>
        <end position="266"/>
    </location>
</feature>
<dbReference type="Proteomes" id="UP000014680">
    <property type="component" value="Unassembled WGS sequence"/>
</dbReference>
<dbReference type="OMA" id="MEMREID"/>
<gene>
    <name evidence="5" type="ORF">EIN_407980</name>
</gene>
<dbReference type="KEGG" id="eiv:EIN_407980"/>
<protein>
    <recommendedName>
        <fullName evidence="4">Set2 Rpb1 interacting domain-containing protein</fullName>
    </recommendedName>
</protein>
<dbReference type="EMBL" id="KB207048">
    <property type="protein sequence ID" value="ELP85569.1"/>
    <property type="molecule type" value="Genomic_DNA"/>
</dbReference>
<feature type="region of interest" description="Disordered" evidence="3">
    <location>
        <begin position="30"/>
        <end position="52"/>
    </location>
</feature>
<name>A0A0A1TWJ3_ENTIV</name>
<proteinExistence type="predicted"/>
<dbReference type="VEuPathDB" id="AmoebaDB:EIN_407980"/>
<evidence type="ECO:0000256" key="1">
    <source>
        <dbReference type="ARBA" id="ARBA00004123"/>
    </source>
</evidence>
<dbReference type="Pfam" id="PF08236">
    <property type="entry name" value="SRI"/>
    <property type="match status" value="1"/>
</dbReference>
<feature type="non-terminal residue" evidence="5">
    <location>
        <position position="1"/>
    </location>
</feature>
<sequence>SRKEYVRLKKLKPKVEEEDSDDVVDVTNKKLKKKVKEEKPEKKEKQEEQKEVKEQIVLPSLEQAALTQKPLDLVPPLAPPQTKQPLGFLEQQHIQVPVVIEQQILPQQPILQQQIPLQQQPLLQQKYNSPIASTPQQLQPTMYPMEMREIDQKRNDLVMGGVVFKFEKTHTYGEDDGPYDPLVGLYSNRQKIEMRRNDSAEYNKLKTHISKFVVERLQPYYDDHIIKSKDEFKQIARTITIRFTEDLFSHNETFTQEAEKKIAKCIAIKFDPNEY</sequence>
<accession>A0A0A1TWJ3</accession>
<dbReference type="OrthoDB" id="30234at2759"/>
<keyword evidence="6" id="KW-1185">Reference proteome</keyword>
<evidence type="ECO:0000256" key="2">
    <source>
        <dbReference type="ARBA" id="ARBA00023242"/>
    </source>
</evidence>
<reference evidence="5 6" key="1">
    <citation type="submission" date="2012-10" db="EMBL/GenBank/DDBJ databases">
        <authorList>
            <person name="Zafar N."/>
            <person name="Inman J."/>
            <person name="Hall N."/>
            <person name="Lorenzi H."/>
            <person name="Caler E."/>
        </authorList>
    </citation>
    <scope>NUCLEOTIDE SEQUENCE [LARGE SCALE GENOMIC DNA]</scope>
    <source>
        <strain evidence="5 6">IP1</strain>
    </source>
</reference>
<dbReference type="GO" id="GO:0006355">
    <property type="term" value="P:regulation of DNA-templated transcription"/>
    <property type="evidence" value="ECO:0007669"/>
    <property type="project" value="InterPro"/>
</dbReference>
<dbReference type="InterPro" id="IPR013257">
    <property type="entry name" value="SRI"/>
</dbReference>
<feature type="compositionally biased region" description="Basic and acidic residues" evidence="3">
    <location>
        <begin position="35"/>
        <end position="52"/>
    </location>
</feature>